<evidence type="ECO:0000256" key="15">
    <source>
        <dbReference type="ARBA" id="ARBA00023201"/>
    </source>
</evidence>
<dbReference type="STRING" id="37003.ENSKMAP00000009195"/>
<evidence type="ECO:0000256" key="14">
    <source>
        <dbReference type="ARBA" id="ARBA00023180"/>
    </source>
</evidence>
<dbReference type="Pfam" id="PF07686">
    <property type="entry name" value="V-set"/>
    <property type="match status" value="1"/>
</dbReference>
<keyword evidence="22" id="KW-1185">Reference proteome</keyword>
<accession>A0A3Q3A0D2</accession>
<evidence type="ECO:0000256" key="4">
    <source>
        <dbReference type="ARBA" id="ARBA00022461"/>
    </source>
</evidence>
<keyword evidence="4" id="KW-0894">Sodium channel</keyword>
<dbReference type="GeneTree" id="ENSGT00390000018560"/>
<dbReference type="GO" id="GO:0044325">
    <property type="term" value="F:transmembrane transporter binding"/>
    <property type="evidence" value="ECO:0007669"/>
    <property type="project" value="TreeGrafter"/>
</dbReference>
<evidence type="ECO:0000256" key="13">
    <source>
        <dbReference type="ARBA" id="ARBA00023157"/>
    </source>
</evidence>
<organism evidence="21 22">
    <name type="scientific">Kryptolebias marmoratus</name>
    <name type="common">Mangrove killifish</name>
    <name type="synonym">Rivulus marmoratus</name>
    <dbReference type="NCBI Taxonomy" id="37003"/>
    <lineage>
        <taxon>Eukaryota</taxon>
        <taxon>Metazoa</taxon>
        <taxon>Chordata</taxon>
        <taxon>Craniata</taxon>
        <taxon>Vertebrata</taxon>
        <taxon>Euteleostomi</taxon>
        <taxon>Actinopterygii</taxon>
        <taxon>Neopterygii</taxon>
        <taxon>Teleostei</taxon>
        <taxon>Neoteleostei</taxon>
        <taxon>Acanthomorphata</taxon>
        <taxon>Ovalentaria</taxon>
        <taxon>Atherinomorphae</taxon>
        <taxon>Cyprinodontiformes</taxon>
        <taxon>Rivulidae</taxon>
        <taxon>Kryptolebias</taxon>
    </lineage>
</organism>
<evidence type="ECO:0000256" key="2">
    <source>
        <dbReference type="ARBA" id="ARBA00010404"/>
    </source>
</evidence>
<evidence type="ECO:0000256" key="8">
    <source>
        <dbReference type="ARBA" id="ARBA00022882"/>
    </source>
</evidence>
<dbReference type="InterPro" id="IPR013106">
    <property type="entry name" value="Ig_V-set"/>
</dbReference>
<keyword evidence="11" id="KW-0406">Ion transport</keyword>
<evidence type="ECO:0000256" key="9">
    <source>
        <dbReference type="ARBA" id="ARBA00022989"/>
    </source>
</evidence>
<evidence type="ECO:0000313" key="22">
    <source>
        <dbReference type="Proteomes" id="UP000264800"/>
    </source>
</evidence>
<protein>
    <recommendedName>
        <fullName evidence="18">Sodium channel regulatory subunit beta-3</fullName>
    </recommendedName>
</protein>
<evidence type="ECO:0000256" key="1">
    <source>
        <dbReference type="ARBA" id="ARBA00004251"/>
    </source>
</evidence>
<dbReference type="InterPro" id="IPR027098">
    <property type="entry name" value="Na_channel_b1/b3"/>
</dbReference>
<proteinExistence type="inferred from homology"/>
<dbReference type="GO" id="GO:0005248">
    <property type="term" value="F:voltage-gated sodium channel activity"/>
    <property type="evidence" value="ECO:0007669"/>
    <property type="project" value="Ensembl"/>
</dbReference>
<keyword evidence="5" id="KW-1003">Cell membrane</keyword>
<comment type="subcellular location">
    <subcellularLocation>
        <location evidence="1">Cell membrane</location>
        <topology evidence="1">Single-pass type I membrane protein</topology>
    </subcellularLocation>
</comment>
<dbReference type="GO" id="GO:0019871">
    <property type="term" value="F:sodium channel inhibitor activity"/>
    <property type="evidence" value="ECO:0007669"/>
    <property type="project" value="TreeGrafter"/>
</dbReference>
<dbReference type="GO" id="GO:0086091">
    <property type="term" value="P:regulation of heart rate by cardiac conduction"/>
    <property type="evidence" value="ECO:0007669"/>
    <property type="project" value="TreeGrafter"/>
</dbReference>
<evidence type="ECO:0000256" key="10">
    <source>
        <dbReference type="ARBA" id="ARBA00023053"/>
    </source>
</evidence>
<name>A0A3Q3A0D2_KRYMA</name>
<evidence type="ECO:0000256" key="3">
    <source>
        <dbReference type="ARBA" id="ARBA00022448"/>
    </source>
</evidence>
<evidence type="ECO:0000256" key="16">
    <source>
        <dbReference type="ARBA" id="ARBA00023303"/>
    </source>
</evidence>
<keyword evidence="10" id="KW-0915">Sodium</keyword>
<evidence type="ECO:0000256" key="6">
    <source>
        <dbReference type="ARBA" id="ARBA00022692"/>
    </source>
</evidence>
<keyword evidence="3" id="KW-0813">Transport</keyword>
<dbReference type="FunFam" id="2.60.40.10:FF:000375">
    <property type="entry name" value="Sodium channel beta 1 subunit"/>
    <property type="match status" value="1"/>
</dbReference>
<evidence type="ECO:0000256" key="7">
    <source>
        <dbReference type="ARBA" id="ARBA00022729"/>
    </source>
</evidence>
<keyword evidence="8" id="KW-0851">Voltage-gated channel</keyword>
<dbReference type="PROSITE" id="PS50835">
    <property type="entry name" value="IG_LIKE"/>
    <property type="match status" value="1"/>
</dbReference>
<reference evidence="21" key="2">
    <citation type="submission" date="2025-09" db="UniProtKB">
        <authorList>
            <consortium name="Ensembl"/>
        </authorList>
    </citation>
    <scope>IDENTIFICATION</scope>
</reference>
<evidence type="ECO:0000256" key="18">
    <source>
        <dbReference type="ARBA" id="ARBA00044530"/>
    </source>
</evidence>
<dbReference type="SUPFAM" id="SSF48726">
    <property type="entry name" value="Immunoglobulin"/>
    <property type="match status" value="1"/>
</dbReference>
<keyword evidence="12" id="KW-0472">Membrane</keyword>
<dbReference type="GO" id="GO:0086002">
    <property type="term" value="P:cardiac muscle cell action potential involved in contraction"/>
    <property type="evidence" value="ECO:0007669"/>
    <property type="project" value="TreeGrafter"/>
</dbReference>
<dbReference type="InterPro" id="IPR013783">
    <property type="entry name" value="Ig-like_fold"/>
</dbReference>
<dbReference type="Gene3D" id="2.60.40.10">
    <property type="entry name" value="Immunoglobulins"/>
    <property type="match status" value="1"/>
</dbReference>
<comment type="similarity">
    <text evidence="2">Belongs to the sodium channel auxiliary subunit SCN3B (TC 8.A.17) family.</text>
</comment>
<keyword evidence="13" id="KW-1015">Disulfide bond</keyword>
<keyword evidence="17" id="KW-0393">Immunoglobulin domain</keyword>
<keyword evidence="9" id="KW-1133">Transmembrane helix</keyword>
<sequence>RLSYRCSSSAATPSGAACVEVDSDTKAVVNKDHKLGCIFCKKRGEVAATAVVKWYFKGPDDNDSVPLYIYQNKEGSIIDPRFYDRLLWSGSRDTEDLQDGSISILNVTYGDIGTYRCFIHRSLRYANYAFDFSSNRTIQLTVEHKLTRELASTLSEVMMYVSIIGLQVWLVVEMIYCYRKISAAGEEALRESEADYLAVASESKENCAAVQVSE</sequence>
<reference evidence="21" key="1">
    <citation type="submission" date="2025-08" db="UniProtKB">
        <authorList>
            <consortium name="Ensembl"/>
        </authorList>
    </citation>
    <scope>IDENTIFICATION</scope>
</reference>
<dbReference type="InterPro" id="IPR036179">
    <property type="entry name" value="Ig-like_dom_sf"/>
</dbReference>
<dbReference type="Proteomes" id="UP000264800">
    <property type="component" value="Unplaced"/>
</dbReference>
<keyword evidence="15" id="KW-0739">Sodium transport</keyword>
<comment type="subunit">
    <text evidence="19">A voltage-gated sodium (Nav) channel consists of an ion-conducting pore-forming alpha subunit functional on its own that is regulated by one or more beta subunits. Forms homodimers and homotrimers. SCN3B is non-covalently associated with alpha subunits and induces the formation of alpha subunit oligomers, including trimers. Interacts with SCN5A/Nav1.5; regulatory subunit of SCN5A/Nav1.5. Interacts with SCN7A/Nav2.1; probable regulatory subunit of SCN7A/Nav2.1. Interacts with SCN10A; regulatory subunit of SCN10A/Nav1.8. Interacts with NFASC; probably involved in targeting the sodium channels to the nodes of Ranvier.</text>
</comment>
<feature type="domain" description="Ig-like" evidence="20">
    <location>
        <begin position="13"/>
        <end position="133"/>
    </location>
</feature>
<dbReference type="PANTHER" id="PTHR10546:SF9">
    <property type="entry name" value="SODIUM CHANNEL SUBUNIT BETA-1 PRECURSOR"/>
    <property type="match status" value="1"/>
</dbReference>
<evidence type="ECO:0000256" key="17">
    <source>
        <dbReference type="ARBA" id="ARBA00023319"/>
    </source>
</evidence>
<keyword evidence="6" id="KW-0812">Transmembrane</keyword>
<evidence type="ECO:0000313" key="21">
    <source>
        <dbReference type="Ensembl" id="ENSKMAP00000009195.1"/>
    </source>
</evidence>
<evidence type="ECO:0000259" key="20">
    <source>
        <dbReference type="PROSITE" id="PS50835"/>
    </source>
</evidence>
<dbReference type="GO" id="GO:0001518">
    <property type="term" value="C:voltage-gated sodium channel complex"/>
    <property type="evidence" value="ECO:0007669"/>
    <property type="project" value="InterPro"/>
</dbReference>
<dbReference type="OMA" id="DNCAGEQ"/>
<dbReference type="AlphaFoldDB" id="A0A3Q3A0D2"/>
<evidence type="ECO:0000256" key="11">
    <source>
        <dbReference type="ARBA" id="ARBA00023065"/>
    </source>
</evidence>
<keyword evidence="14" id="KW-0325">Glycoprotein</keyword>
<dbReference type="PANTHER" id="PTHR10546">
    <property type="entry name" value="SODIUM CHANNEL SUBUNIT BETA-1 AND 3"/>
    <property type="match status" value="1"/>
</dbReference>
<keyword evidence="16" id="KW-0407">Ion channel</keyword>
<evidence type="ECO:0000256" key="5">
    <source>
        <dbReference type="ARBA" id="ARBA00022475"/>
    </source>
</evidence>
<dbReference type="Ensembl" id="ENSKMAT00000009330.1">
    <property type="protein sequence ID" value="ENSKMAP00000009195.1"/>
    <property type="gene ID" value="ENSKMAG00000006902.1"/>
</dbReference>
<evidence type="ECO:0000256" key="19">
    <source>
        <dbReference type="ARBA" id="ARBA00049669"/>
    </source>
</evidence>
<evidence type="ECO:0000256" key="12">
    <source>
        <dbReference type="ARBA" id="ARBA00023136"/>
    </source>
</evidence>
<keyword evidence="7" id="KW-0732">Signal</keyword>
<dbReference type="InterPro" id="IPR007110">
    <property type="entry name" value="Ig-like_dom"/>
</dbReference>